<dbReference type="OrthoDB" id="823504at2759"/>
<dbReference type="Pfam" id="PF03098">
    <property type="entry name" value="An_peroxidase"/>
    <property type="match status" value="1"/>
</dbReference>
<keyword evidence="6" id="KW-0472">Membrane</keyword>
<keyword evidence="1" id="KW-0479">Metal-binding</keyword>
<feature type="transmembrane region" description="Helical" evidence="6">
    <location>
        <begin position="1101"/>
        <end position="1125"/>
    </location>
</feature>
<dbReference type="GO" id="GO:0006979">
    <property type="term" value="P:response to oxidative stress"/>
    <property type="evidence" value="ECO:0007669"/>
    <property type="project" value="InterPro"/>
</dbReference>
<evidence type="ECO:0000256" key="3">
    <source>
        <dbReference type="ARBA" id="ARBA00023002"/>
    </source>
</evidence>
<dbReference type="PANTHER" id="PTHR11903:SF37">
    <property type="entry name" value="PSI-PRODUCING OXYGENASE A"/>
    <property type="match status" value="1"/>
</dbReference>
<dbReference type="SUPFAM" id="SSF48264">
    <property type="entry name" value="Cytochrome P450"/>
    <property type="match status" value="1"/>
</dbReference>
<proteinExistence type="predicted"/>
<dbReference type="InterPro" id="IPR037120">
    <property type="entry name" value="Haem_peroxidase_sf_animal"/>
</dbReference>
<dbReference type="GO" id="GO:0020037">
    <property type="term" value="F:heme binding"/>
    <property type="evidence" value="ECO:0007669"/>
    <property type="project" value="InterPro"/>
</dbReference>
<dbReference type="SUPFAM" id="SSF48113">
    <property type="entry name" value="Heme-dependent peroxidases"/>
    <property type="match status" value="1"/>
</dbReference>
<dbReference type="PRINTS" id="PR00457">
    <property type="entry name" value="ANPEROXIDASE"/>
</dbReference>
<feature type="compositionally biased region" description="Basic and acidic residues" evidence="5">
    <location>
        <begin position="32"/>
        <end position="56"/>
    </location>
</feature>
<evidence type="ECO:0000256" key="1">
    <source>
        <dbReference type="ARBA" id="ARBA00022723"/>
    </source>
</evidence>
<keyword evidence="4" id="KW-0408">Iron</keyword>
<dbReference type="GO" id="GO:0005506">
    <property type="term" value="F:iron ion binding"/>
    <property type="evidence" value="ECO:0007669"/>
    <property type="project" value="InterPro"/>
</dbReference>
<dbReference type="GO" id="GO:0051213">
    <property type="term" value="F:dioxygenase activity"/>
    <property type="evidence" value="ECO:0007669"/>
    <property type="project" value="UniProtKB-KW"/>
</dbReference>
<evidence type="ECO:0000256" key="6">
    <source>
        <dbReference type="SAM" id="Phobius"/>
    </source>
</evidence>
<dbReference type="GO" id="GO:0016705">
    <property type="term" value="F:oxidoreductase activity, acting on paired donors, with incorporation or reduction of molecular oxygen"/>
    <property type="evidence" value="ECO:0007669"/>
    <property type="project" value="InterPro"/>
</dbReference>
<dbReference type="PROSITE" id="PS50292">
    <property type="entry name" value="PEROXIDASE_3"/>
    <property type="match status" value="1"/>
</dbReference>
<keyword evidence="3" id="KW-0560">Oxidoreductase</keyword>
<evidence type="ECO:0000313" key="8">
    <source>
        <dbReference type="Proteomes" id="UP000054270"/>
    </source>
</evidence>
<evidence type="ECO:0000313" key="7">
    <source>
        <dbReference type="EMBL" id="KJA24877.1"/>
    </source>
</evidence>
<sequence length="1302" mass="145218">MSSHGSHPDSKASESSIFKLIGKLGESPADSAIKKASDHALSHEHKRPEASAGLKSHELPRAEDVFDSLLHKRAWLPNRRGASGDNSSGISSLVYSFACLADLSIRRPNNDISTYFDLYPLYGSDPSEADEIRLKDGSGMIFPDCFFDDRLFFLPRASAVLLILFNRHHNYIARRLQLHGEALQDDDIFEMARYINCAHFRKIVQEDILRPLVGLSTVGPGHKSDVLSQLPEVPPISASKPEFKSFVEAALLYDLSPIMSGNDISYVESTLHDMVNVKADTISPSEFDAKVYTATANLNKRRQNHAGLQRGRNGRFADNDLARILYESTETPAQSSGQGISPCWRVMQIKTIDWARSFKACTLNEYRNFLGLKPLANFEEWTSNSAVAEAAKKLYGSIDNLEVYPGLQGEDGADSGYQLGYTKTYALLFDIVSRIRRRDPASEEIFSHLSNAKAAKWYIEDCKLENPDNGSFGTSMPKLLQRTLPREYPYNNIYGLFPLSIPSNTIRCLRSLSDTSYFTSAHNKEMRLLPIQPDEEHLPDTEKKRKPILETEKPQARVIRHLVTRNQISHVCNKPDSFPTMYEDNLKALTNGYGYFLGFDDEKRHDKDQMMSLHALIPDSGALDRYATSFAKMTKEFIEGRTAKGSSQSEDEIDVARDVVNAVCTRWVCETLLDYPLSGIGASGPPKNNSSETPIRYPGMHIVQTRVPWLHHQVVKFVSALAKVSGRVSGSEVPDPTIAHAAFAQLYAFVFQVIDTENQWQHRTKAVVTGKKIYEHVKNKLPPPSRVVNQSHLESLTHLFKEVLGPYVLKIVTEFTFGIKVQGQTAQTFLERAVNVNQSYPPSIGRPTNDRVIANVIGLAVVAAVKYAKVCTQAIDFYLQEKYSNELNEIIKLSHKDDAKSKKLLMGYIRESFRLNHPLGVWRRVAVDEAKIPCKGNNGTPSEFAVQKGDLLYANFSKALTADDIADGDLDDPMKVNPRRRVNAIQGLGLHKCPGIVFVDKTMPEILGAIFRLKGIRRAPGSRGRLVQFTTHPEPQDTDPKSFLSPDGMLHPFPQSLVVQYDRDNQQRVEAISEKRARIWSITPEKNNKNRESKMNRVKSAILIFVLSLMALILLTIVGICTLRIVIWSSKILLTVTIMFSKWVVSAGASVPALPPRTPAPSGPRPACLPPLTPIQPWQIVTMKSGSDGKLIPLEYTLKHRTAHQLSLIDIDAKDLAVSFWVDNVSVGNSPSVPLNKTDNCGEDYGECLRRGFSAGVIVVPKGKHTVRVQWIGVEQPGPDGRIDWGPQGGRRVAWSRDSCAA</sequence>
<keyword evidence="2" id="KW-0223">Dioxygenase</keyword>
<dbReference type="Gene3D" id="1.10.640.10">
    <property type="entry name" value="Haem peroxidase domain superfamily, animal type"/>
    <property type="match status" value="1"/>
</dbReference>
<keyword evidence="6" id="KW-0812">Transmembrane</keyword>
<dbReference type="InterPro" id="IPR019791">
    <property type="entry name" value="Haem_peroxidase_animal"/>
</dbReference>
<dbReference type="GO" id="GO:0004497">
    <property type="term" value="F:monooxygenase activity"/>
    <property type="evidence" value="ECO:0007669"/>
    <property type="project" value="InterPro"/>
</dbReference>
<evidence type="ECO:0000256" key="2">
    <source>
        <dbReference type="ARBA" id="ARBA00022964"/>
    </source>
</evidence>
<gene>
    <name evidence="7" type="ORF">HYPSUDRAFT_38235</name>
</gene>
<reference evidence="8" key="1">
    <citation type="submission" date="2014-04" db="EMBL/GenBank/DDBJ databases">
        <title>Evolutionary Origins and Diversification of the Mycorrhizal Mutualists.</title>
        <authorList>
            <consortium name="DOE Joint Genome Institute"/>
            <consortium name="Mycorrhizal Genomics Consortium"/>
            <person name="Kohler A."/>
            <person name="Kuo A."/>
            <person name="Nagy L.G."/>
            <person name="Floudas D."/>
            <person name="Copeland A."/>
            <person name="Barry K.W."/>
            <person name="Cichocki N."/>
            <person name="Veneault-Fourrey C."/>
            <person name="LaButti K."/>
            <person name="Lindquist E.A."/>
            <person name="Lipzen A."/>
            <person name="Lundell T."/>
            <person name="Morin E."/>
            <person name="Murat C."/>
            <person name="Riley R."/>
            <person name="Ohm R."/>
            <person name="Sun H."/>
            <person name="Tunlid A."/>
            <person name="Henrissat B."/>
            <person name="Grigoriev I.V."/>
            <person name="Hibbett D.S."/>
            <person name="Martin F."/>
        </authorList>
    </citation>
    <scope>NUCLEOTIDE SEQUENCE [LARGE SCALE GENOMIC DNA]</scope>
    <source>
        <strain evidence="8">FD-334 SS-4</strain>
    </source>
</reference>
<keyword evidence="8" id="KW-1185">Reference proteome</keyword>
<evidence type="ECO:0000256" key="5">
    <source>
        <dbReference type="SAM" id="MobiDB-lite"/>
    </source>
</evidence>
<dbReference type="Gene3D" id="1.10.630.10">
    <property type="entry name" value="Cytochrome P450"/>
    <property type="match status" value="1"/>
</dbReference>
<dbReference type="OMA" id="MARYINC"/>
<feature type="region of interest" description="Disordered" evidence="5">
    <location>
        <begin position="31"/>
        <end position="56"/>
    </location>
</feature>
<dbReference type="EMBL" id="KN817534">
    <property type="protein sequence ID" value="KJA24877.1"/>
    <property type="molecule type" value="Genomic_DNA"/>
</dbReference>
<dbReference type="PANTHER" id="PTHR11903">
    <property type="entry name" value="PROSTAGLANDIN G/H SYNTHASE"/>
    <property type="match status" value="1"/>
</dbReference>
<dbReference type="InterPro" id="IPR050783">
    <property type="entry name" value="Oxylipin_biosynth_metab"/>
</dbReference>
<feature type="transmembrane region" description="Helical" evidence="6">
    <location>
        <begin position="1132"/>
        <end position="1154"/>
    </location>
</feature>
<dbReference type="InterPro" id="IPR036396">
    <property type="entry name" value="Cyt_P450_sf"/>
</dbReference>
<protein>
    <recommendedName>
        <fullName evidence="9">Heme peroxidase</fullName>
    </recommendedName>
</protein>
<evidence type="ECO:0008006" key="9">
    <source>
        <dbReference type="Google" id="ProtNLM"/>
    </source>
</evidence>
<evidence type="ECO:0000256" key="4">
    <source>
        <dbReference type="ARBA" id="ARBA00023004"/>
    </source>
</evidence>
<dbReference type="Proteomes" id="UP000054270">
    <property type="component" value="Unassembled WGS sequence"/>
</dbReference>
<name>A0A0D2LC93_HYPSF</name>
<dbReference type="STRING" id="945553.A0A0D2LC93"/>
<keyword evidence="6" id="KW-1133">Transmembrane helix</keyword>
<dbReference type="InterPro" id="IPR010255">
    <property type="entry name" value="Haem_peroxidase_sf"/>
</dbReference>
<dbReference type="GO" id="GO:0004601">
    <property type="term" value="F:peroxidase activity"/>
    <property type="evidence" value="ECO:0007669"/>
    <property type="project" value="InterPro"/>
</dbReference>
<dbReference type="GO" id="GO:0006631">
    <property type="term" value="P:fatty acid metabolic process"/>
    <property type="evidence" value="ECO:0007669"/>
    <property type="project" value="UniProtKB-ARBA"/>
</dbReference>
<organism evidence="7 8">
    <name type="scientific">Hypholoma sublateritium (strain FD-334 SS-4)</name>
    <dbReference type="NCBI Taxonomy" id="945553"/>
    <lineage>
        <taxon>Eukaryota</taxon>
        <taxon>Fungi</taxon>
        <taxon>Dikarya</taxon>
        <taxon>Basidiomycota</taxon>
        <taxon>Agaricomycotina</taxon>
        <taxon>Agaricomycetes</taxon>
        <taxon>Agaricomycetidae</taxon>
        <taxon>Agaricales</taxon>
        <taxon>Agaricineae</taxon>
        <taxon>Strophariaceae</taxon>
        <taxon>Hypholoma</taxon>
    </lineage>
</organism>
<accession>A0A0D2LC93</accession>